<evidence type="ECO:0000313" key="2">
    <source>
        <dbReference type="EMBL" id="RKQ73045.1"/>
    </source>
</evidence>
<gene>
    <name evidence="2" type="ORF">BCL74_0816</name>
</gene>
<proteinExistence type="predicted"/>
<protein>
    <recommendedName>
        <fullName evidence="4">TRAP transporter TAXI family solute receptor</fullName>
    </recommendedName>
</protein>
<evidence type="ECO:0008006" key="4">
    <source>
        <dbReference type="Google" id="ProtNLM"/>
    </source>
</evidence>
<keyword evidence="1" id="KW-0732">Signal</keyword>
<feature type="signal peptide" evidence="1">
    <location>
        <begin position="1"/>
        <end position="26"/>
    </location>
</feature>
<dbReference type="Gene3D" id="3.40.190.10">
    <property type="entry name" value="Periplasmic binding protein-like II"/>
    <property type="match status" value="2"/>
</dbReference>
<dbReference type="PANTHER" id="PTHR42941:SF1">
    <property type="entry name" value="SLL1037 PROTEIN"/>
    <property type="match status" value="1"/>
</dbReference>
<dbReference type="NCBIfam" id="TIGR02122">
    <property type="entry name" value="TRAP_TAXI"/>
    <property type="match status" value="1"/>
</dbReference>
<accession>A0A420WQ85</accession>
<dbReference type="InterPro" id="IPR011852">
    <property type="entry name" value="TRAP_TAXI"/>
</dbReference>
<evidence type="ECO:0000313" key="3">
    <source>
        <dbReference type="Proteomes" id="UP000277424"/>
    </source>
</evidence>
<dbReference type="PANTHER" id="PTHR42941">
    <property type="entry name" value="SLL1037 PROTEIN"/>
    <property type="match status" value="1"/>
</dbReference>
<dbReference type="Pfam" id="PF16868">
    <property type="entry name" value="NMT1_3"/>
    <property type="match status" value="1"/>
</dbReference>
<organism evidence="2 3">
    <name type="scientific">Oceanibaculum indicum</name>
    <dbReference type="NCBI Taxonomy" id="526216"/>
    <lineage>
        <taxon>Bacteria</taxon>
        <taxon>Pseudomonadati</taxon>
        <taxon>Pseudomonadota</taxon>
        <taxon>Alphaproteobacteria</taxon>
        <taxon>Rhodospirillales</taxon>
        <taxon>Oceanibaculaceae</taxon>
        <taxon>Oceanibaculum</taxon>
    </lineage>
</organism>
<evidence type="ECO:0000256" key="1">
    <source>
        <dbReference type="SAM" id="SignalP"/>
    </source>
</evidence>
<dbReference type="AlphaFoldDB" id="A0A420WQ85"/>
<name>A0A420WQ85_9PROT</name>
<comment type="caution">
    <text evidence="2">The sequence shown here is derived from an EMBL/GenBank/DDBJ whole genome shotgun (WGS) entry which is preliminary data.</text>
</comment>
<dbReference type="Proteomes" id="UP000277424">
    <property type="component" value="Unassembled WGS sequence"/>
</dbReference>
<dbReference type="RefSeq" id="WP_121217766.1">
    <property type="nucleotide sequence ID" value="NZ_RBIG01000001.1"/>
</dbReference>
<dbReference type="OrthoDB" id="8111384at2"/>
<dbReference type="EMBL" id="RBIG01000001">
    <property type="protein sequence ID" value="RKQ73045.1"/>
    <property type="molecule type" value="Genomic_DNA"/>
</dbReference>
<dbReference type="SUPFAM" id="SSF53850">
    <property type="entry name" value="Periplasmic binding protein-like II"/>
    <property type="match status" value="1"/>
</dbReference>
<feature type="chain" id="PRO_5019394642" description="TRAP transporter TAXI family solute receptor" evidence="1">
    <location>
        <begin position="27"/>
        <end position="344"/>
    </location>
</feature>
<sequence length="344" mass="37391">MKKLKAIALSGAMLATIAGGSAVASASDQVYRWQTMSQSSTDMVFAIAATELLRDKLGHKAQITTGRPLVRQAVDAAKENLEFLTTASSVNHFMRNGINMYAKMPEAPELFKNLRMILNYPLGAYHLVVWADSGITEMKDLKGKRIFLGPPGGAATVTAVQMLDAATGFKAGADFTQLNVDWNSGMQAFQDRQADAHMSPKALPDPAIVQLATLGKIRLLSLPEAALDADSIKKAMQIPGRVVTEIPKDLYGANQMNEENIRTLQTMVGLGTHKGMSEEVIYNVTKTILENNAALKAEAQWMGVIKAENALAEMNAPLHVGAYRYYKERGVAIRDELVPPEAKM</sequence>
<reference evidence="2 3" key="1">
    <citation type="submission" date="2018-10" db="EMBL/GenBank/DDBJ databases">
        <title>Comparative analysis of microorganisms from saline springs in Andes Mountain Range, Colombia.</title>
        <authorList>
            <person name="Rubin E."/>
        </authorList>
    </citation>
    <scope>NUCLEOTIDE SEQUENCE [LARGE SCALE GENOMIC DNA]</scope>
    <source>
        <strain evidence="2 3">USBA 36</strain>
    </source>
</reference>